<reference evidence="1 2" key="1">
    <citation type="submission" date="2020-08" db="EMBL/GenBank/DDBJ databases">
        <authorList>
            <person name="Koutsovoulos G."/>
            <person name="Danchin GJ E."/>
        </authorList>
    </citation>
    <scope>NUCLEOTIDE SEQUENCE [LARGE SCALE GENOMIC DNA]</scope>
</reference>
<accession>A0A6V7W3M3</accession>
<dbReference type="Proteomes" id="UP000580250">
    <property type="component" value="Unassembled WGS sequence"/>
</dbReference>
<proteinExistence type="predicted"/>
<sequence length="137" mass="15774">MYSLPCGALVGTLKCLNFEQLFSLKQTNKYFNGFIGRYEKILPRKEFNGFSIISSDINAYDPPDPKQRTINLKSVNCNYSLTSQLEEKVNKLFEILSKQFSFQWKSAINNKISTSLNMDKKFPVGELLEIVTLILKF</sequence>
<name>A0A6V7W3M3_MELEN</name>
<protein>
    <submittedName>
        <fullName evidence="1">Uncharacterized protein</fullName>
    </submittedName>
</protein>
<dbReference type="EMBL" id="CAJEWN010000410">
    <property type="protein sequence ID" value="CAD2181775.1"/>
    <property type="molecule type" value="Genomic_DNA"/>
</dbReference>
<dbReference type="AlphaFoldDB" id="A0A6V7W3M3"/>
<comment type="caution">
    <text evidence="1">The sequence shown here is derived from an EMBL/GenBank/DDBJ whole genome shotgun (WGS) entry which is preliminary data.</text>
</comment>
<evidence type="ECO:0000313" key="2">
    <source>
        <dbReference type="Proteomes" id="UP000580250"/>
    </source>
</evidence>
<dbReference type="OrthoDB" id="5281164at2759"/>
<gene>
    <name evidence="1" type="ORF">MENT_LOCUS33937</name>
</gene>
<evidence type="ECO:0000313" key="1">
    <source>
        <dbReference type="EMBL" id="CAD2181775.1"/>
    </source>
</evidence>
<organism evidence="1 2">
    <name type="scientific">Meloidogyne enterolobii</name>
    <name type="common">Root-knot nematode worm</name>
    <name type="synonym">Meloidogyne mayaguensis</name>
    <dbReference type="NCBI Taxonomy" id="390850"/>
    <lineage>
        <taxon>Eukaryota</taxon>
        <taxon>Metazoa</taxon>
        <taxon>Ecdysozoa</taxon>
        <taxon>Nematoda</taxon>
        <taxon>Chromadorea</taxon>
        <taxon>Rhabditida</taxon>
        <taxon>Tylenchina</taxon>
        <taxon>Tylenchomorpha</taxon>
        <taxon>Tylenchoidea</taxon>
        <taxon>Meloidogynidae</taxon>
        <taxon>Meloidogyninae</taxon>
        <taxon>Meloidogyne</taxon>
    </lineage>
</organism>